<dbReference type="GO" id="GO:0071541">
    <property type="term" value="C:eukaryotic translation initiation factor 3 complex, eIF3m"/>
    <property type="evidence" value="ECO:0007669"/>
    <property type="project" value="TreeGrafter"/>
</dbReference>
<dbReference type="Gene3D" id="2.130.10.10">
    <property type="entry name" value="YVTN repeat-like/Quinoprotein amine dehydrogenase"/>
    <property type="match status" value="1"/>
</dbReference>
<keyword evidence="3 8" id="KW-0853">WD repeat</keyword>
<evidence type="ECO:0000256" key="5">
    <source>
        <dbReference type="ARBA" id="ARBA00022917"/>
    </source>
</evidence>
<comment type="similarity">
    <text evidence="7">Belongs to the eIF-3 subunit I family.</text>
</comment>
<evidence type="ECO:0000256" key="4">
    <source>
        <dbReference type="ARBA" id="ARBA00022737"/>
    </source>
</evidence>
<dbReference type="GO" id="GO:0003743">
    <property type="term" value="F:translation initiation factor activity"/>
    <property type="evidence" value="ECO:0007669"/>
    <property type="project" value="UniProtKB-UniRule"/>
</dbReference>
<evidence type="ECO:0000256" key="8">
    <source>
        <dbReference type="PROSITE-ProRule" id="PRU00221"/>
    </source>
</evidence>
<keyword evidence="4" id="KW-0677">Repeat</keyword>
<evidence type="ECO:0000256" key="2">
    <source>
        <dbReference type="ARBA" id="ARBA00022540"/>
    </source>
</evidence>
<evidence type="ECO:0000313" key="9">
    <source>
        <dbReference type="EMBL" id="OMH86352.1"/>
    </source>
</evidence>
<dbReference type="InterPro" id="IPR027525">
    <property type="entry name" value="eIF3i"/>
</dbReference>
<keyword evidence="1 7" id="KW-0963">Cytoplasm</keyword>
<evidence type="ECO:0000256" key="3">
    <source>
        <dbReference type="ARBA" id="ARBA00022574"/>
    </source>
</evidence>
<evidence type="ECO:0000256" key="1">
    <source>
        <dbReference type="ARBA" id="ARBA00022490"/>
    </source>
</evidence>
<dbReference type="GO" id="GO:0001732">
    <property type="term" value="P:formation of cytoplasmic translation initiation complex"/>
    <property type="evidence" value="ECO:0007669"/>
    <property type="project" value="UniProtKB-UniRule"/>
</dbReference>
<comment type="similarity">
    <text evidence="6">Belongs to the WD repeat STRAP family.</text>
</comment>
<dbReference type="InterPro" id="IPR036322">
    <property type="entry name" value="WD40_repeat_dom_sf"/>
</dbReference>
<dbReference type="GO" id="GO:0033290">
    <property type="term" value="C:eukaryotic 48S preinitiation complex"/>
    <property type="evidence" value="ECO:0007669"/>
    <property type="project" value="UniProtKB-UniRule"/>
</dbReference>
<dbReference type="InterPro" id="IPR001680">
    <property type="entry name" value="WD40_rpt"/>
</dbReference>
<proteinExistence type="inferred from homology"/>
<dbReference type="PROSITE" id="PS50294">
    <property type="entry name" value="WD_REPEATS_REGION"/>
    <property type="match status" value="2"/>
</dbReference>
<dbReference type="AlphaFoldDB" id="A0A1R1PZF5"/>
<dbReference type="PANTHER" id="PTHR19877">
    <property type="entry name" value="EUKARYOTIC TRANSLATION INITIATION FACTOR 3 SUBUNIT I"/>
    <property type="match status" value="1"/>
</dbReference>
<comment type="function">
    <text evidence="7">Component of the eukaryotic translation initiation factor 3 (eIF-3) complex, which is involved in protein synthesis of a specialized repertoire of mRNAs and, together with other initiation factors, stimulates binding of mRNA and methionyl-tRNAi to the 40S ribosome. The eIF-3 complex specifically targets and initiates translation of a subset of mRNAs involved in cell proliferation.</text>
</comment>
<gene>
    <name evidence="7" type="primary">TIF34</name>
    <name evidence="9" type="ORF">AX774_g73</name>
</gene>
<dbReference type="SMART" id="SM00320">
    <property type="entry name" value="WD40"/>
    <property type="match status" value="5"/>
</dbReference>
<dbReference type="PROSITE" id="PS50082">
    <property type="entry name" value="WD_REPEATS_2"/>
    <property type="match status" value="3"/>
</dbReference>
<dbReference type="Pfam" id="PF24805">
    <property type="entry name" value="EIF3I"/>
    <property type="match status" value="1"/>
</dbReference>
<dbReference type="SUPFAM" id="SSF50978">
    <property type="entry name" value="WD40 repeat-like"/>
    <property type="match status" value="1"/>
</dbReference>
<comment type="subunit">
    <text evidence="7">Component of the eukaryotic translation initiation factor 3 (eIF-3) complex.</text>
</comment>
<organism evidence="9 10">
    <name type="scientific">Zancudomyces culisetae</name>
    <name type="common">Gut fungus</name>
    <name type="synonym">Smittium culisetae</name>
    <dbReference type="NCBI Taxonomy" id="1213189"/>
    <lineage>
        <taxon>Eukaryota</taxon>
        <taxon>Fungi</taxon>
        <taxon>Fungi incertae sedis</taxon>
        <taxon>Zoopagomycota</taxon>
        <taxon>Kickxellomycotina</taxon>
        <taxon>Harpellomycetes</taxon>
        <taxon>Harpellales</taxon>
        <taxon>Legeriomycetaceae</taxon>
        <taxon>Zancudomyces</taxon>
    </lineage>
</organism>
<dbReference type="HAMAP" id="MF_03008">
    <property type="entry name" value="eIF3i"/>
    <property type="match status" value="1"/>
</dbReference>
<dbReference type="OrthoDB" id="24966at2759"/>
<dbReference type="InterPro" id="IPR015943">
    <property type="entry name" value="WD40/YVTN_repeat-like_dom_sf"/>
</dbReference>
<comment type="subcellular location">
    <subcellularLocation>
        <location evidence="7">Cytoplasm</location>
    </subcellularLocation>
</comment>
<feature type="repeat" description="WD" evidence="8">
    <location>
        <begin position="6"/>
        <end position="47"/>
    </location>
</feature>
<accession>A0A1R1PZF5</accession>
<sequence length="335" mass="37560">MRPILLKGHTRPITQIKYNREGDLLFTVAKDMVVNAWYAHNGERLGTFDGHKGSVWSIAVDSSSTLLATGSADNTAKIWRIRDGKCLETLEFNAAVRKVEFSTDDKYLSVMLDNHMGQKSEIFVYRVVRSGSGSSEVYRMVRPNVAEHGRATVQAWAYYNKYIIVGHVDGTVCQYEFSPSDQQQSGSLKLLKSKKIHNDEITDLQFSADRSYFITSSKDKTANLVDVETLDILKIYKSDTSLNTAALVAKKDYIVVGGGQAASEVTTTGARQGKFEARFFHMIFEHEIGRVKGHFGPINTLSVEPNGLGYSSGGEDGFVRIHYFDDDYFGYKYDY</sequence>
<evidence type="ECO:0000313" key="10">
    <source>
        <dbReference type="Proteomes" id="UP000188320"/>
    </source>
</evidence>
<dbReference type="Proteomes" id="UP000188320">
    <property type="component" value="Unassembled WGS sequence"/>
</dbReference>
<feature type="repeat" description="WD" evidence="8">
    <location>
        <begin position="48"/>
        <end position="89"/>
    </location>
</feature>
<dbReference type="EMBL" id="LSSK01000007">
    <property type="protein sequence ID" value="OMH86352.1"/>
    <property type="molecule type" value="Genomic_DNA"/>
</dbReference>
<dbReference type="PANTHER" id="PTHR19877:SF1">
    <property type="entry name" value="EUKARYOTIC TRANSLATION INITIATION FACTOR 3 SUBUNIT I"/>
    <property type="match status" value="1"/>
</dbReference>
<evidence type="ECO:0000256" key="6">
    <source>
        <dbReference type="ARBA" id="ARBA00038394"/>
    </source>
</evidence>
<keyword evidence="5 7" id="KW-0648">Protein biosynthesis</keyword>
<keyword evidence="10" id="KW-1185">Reference proteome</keyword>
<dbReference type="GO" id="GO:0016282">
    <property type="term" value="C:eukaryotic 43S preinitiation complex"/>
    <property type="evidence" value="ECO:0007669"/>
    <property type="project" value="UniProtKB-UniRule"/>
</dbReference>
<protein>
    <recommendedName>
        <fullName evidence="7">Eukaryotic translation initiation factor 3 subunit I</fullName>
        <shortName evidence="7">eIF3i</shortName>
    </recommendedName>
    <alternativeName>
        <fullName evidence="7">Eukaryotic translation initiation factor 3 39 kDa subunit homolog</fullName>
        <shortName evidence="7">eIF-3 39 kDa subunit homolog</shortName>
    </alternativeName>
</protein>
<dbReference type="GO" id="GO:0003723">
    <property type="term" value="F:RNA binding"/>
    <property type="evidence" value="ECO:0007669"/>
    <property type="project" value="TreeGrafter"/>
</dbReference>
<evidence type="ECO:0000256" key="7">
    <source>
        <dbReference type="HAMAP-Rule" id="MF_03008"/>
    </source>
</evidence>
<name>A0A1R1PZF5_ZANCU</name>
<comment type="caution">
    <text evidence="9">The sequence shown here is derived from an EMBL/GenBank/DDBJ whole genome shotgun (WGS) entry which is preliminary data.</text>
</comment>
<feature type="repeat" description="WD" evidence="8">
    <location>
        <begin position="194"/>
        <end position="235"/>
    </location>
</feature>
<keyword evidence="2 7" id="KW-0396">Initiation factor</keyword>
<reference evidence="10" key="1">
    <citation type="submission" date="2017-01" db="EMBL/GenBank/DDBJ databases">
        <authorList>
            <person name="Wang Y."/>
            <person name="White M."/>
            <person name="Kvist S."/>
            <person name="Moncalvo J.-M."/>
        </authorList>
    </citation>
    <scope>NUCLEOTIDE SEQUENCE [LARGE SCALE GENOMIC DNA]</scope>
    <source>
        <strain evidence="10">COL-18-3</strain>
    </source>
</reference>